<comment type="function">
    <text evidence="5">Catalyzes the O-sulfation of tyrosine residues within acidic motifs of polypeptides, using 3'-phosphoadenylyl sulfate (PAPS) as cosubstrate.</text>
</comment>
<dbReference type="GO" id="GO:0005794">
    <property type="term" value="C:Golgi apparatus"/>
    <property type="evidence" value="ECO:0007669"/>
    <property type="project" value="TreeGrafter"/>
</dbReference>
<protein>
    <recommendedName>
        <fullName evidence="2 5">Protein-tyrosine sulfotransferase</fullName>
        <ecNumber evidence="2 5">2.8.2.20</ecNumber>
    </recommendedName>
</protein>
<comment type="catalytic activity">
    <reaction evidence="4 5">
        <text>L-tyrosyl-[protein] + 3'-phosphoadenylyl sulfate = O-sulfo-L-tyrosine-[protein] + adenosine 3',5'-bisphosphate + H(+)</text>
        <dbReference type="Rhea" id="RHEA:16801"/>
        <dbReference type="Rhea" id="RHEA-COMP:10136"/>
        <dbReference type="Rhea" id="RHEA-COMP:11688"/>
        <dbReference type="ChEBI" id="CHEBI:15378"/>
        <dbReference type="ChEBI" id="CHEBI:46858"/>
        <dbReference type="ChEBI" id="CHEBI:58339"/>
        <dbReference type="ChEBI" id="CHEBI:58343"/>
        <dbReference type="ChEBI" id="CHEBI:65286"/>
        <dbReference type="EC" id="2.8.2.20"/>
    </reaction>
</comment>
<sequence length="341" mass="39518">MNKRFLMVGNYILKVIDFPICFQHTYSQSSARNQNLWFRWYDKHVKVKAIIDSTTSHFSIFRMVVAQHADELILQYVMKLRYVILLVYSISITVIFIKSKIDQIVNEIFDSDVVKVKVWYEGKKYVYDRQSRLVFIGGVPRSGTTMLRAMVEGHPSITCGEETGILVDLIKTFSIPLEQRSKTFLTVSGITENMIEDNVAEFVLKILTKHSRPNLLLCNKDPVVLNHTIYVHRLFPNSKFILIIRDGRATINSLIKNHILDHNMGPGITTFESGLMAWNFTMTNMIAECFYVGPQACMILYYELLVNEPEHWLMRVAKFLNVPYSGSMYDYRPLIGDKFDV</sequence>
<dbReference type="InterPro" id="IPR026634">
    <property type="entry name" value="TPST-like"/>
</dbReference>
<keyword evidence="6" id="KW-1185">Reference proteome</keyword>
<dbReference type="PANTHER" id="PTHR12788:SF10">
    <property type="entry name" value="PROTEIN-TYROSINE SULFOTRANSFERASE"/>
    <property type="match status" value="1"/>
</dbReference>
<evidence type="ECO:0000256" key="1">
    <source>
        <dbReference type="ARBA" id="ARBA00009988"/>
    </source>
</evidence>
<dbReference type="EC" id="2.8.2.20" evidence="2 5"/>
<evidence type="ECO:0000313" key="6">
    <source>
        <dbReference type="Proteomes" id="UP000887565"/>
    </source>
</evidence>
<evidence type="ECO:0000256" key="3">
    <source>
        <dbReference type="ARBA" id="ARBA00022679"/>
    </source>
</evidence>
<dbReference type="Gene3D" id="3.40.50.300">
    <property type="entry name" value="P-loop containing nucleotide triphosphate hydrolases"/>
    <property type="match status" value="1"/>
</dbReference>
<reference evidence="7" key="1">
    <citation type="submission" date="2022-11" db="UniProtKB">
        <authorList>
            <consortium name="WormBaseParasite"/>
        </authorList>
    </citation>
    <scope>IDENTIFICATION</scope>
</reference>
<dbReference type="Proteomes" id="UP000887565">
    <property type="component" value="Unplaced"/>
</dbReference>
<evidence type="ECO:0000256" key="2">
    <source>
        <dbReference type="ARBA" id="ARBA00013262"/>
    </source>
</evidence>
<name>A0A915KRC4_ROMCU</name>
<evidence type="ECO:0000256" key="4">
    <source>
        <dbReference type="ARBA" id="ARBA00048460"/>
    </source>
</evidence>
<dbReference type="AlphaFoldDB" id="A0A915KRC4"/>
<comment type="similarity">
    <text evidence="1 5">Belongs to the protein sulfotransferase family.</text>
</comment>
<dbReference type="InterPro" id="IPR027417">
    <property type="entry name" value="P-loop_NTPase"/>
</dbReference>
<dbReference type="PANTHER" id="PTHR12788">
    <property type="entry name" value="PROTEIN-TYROSINE SULFOTRANSFERASE 2"/>
    <property type="match status" value="1"/>
</dbReference>
<proteinExistence type="inferred from homology"/>
<organism evidence="6 7">
    <name type="scientific">Romanomermis culicivorax</name>
    <name type="common">Nematode worm</name>
    <dbReference type="NCBI Taxonomy" id="13658"/>
    <lineage>
        <taxon>Eukaryota</taxon>
        <taxon>Metazoa</taxon>
        <taxon>Ecdysozoa</taxon>
        <taxon>Nematoda</taxon>
        <taxon>Enoplea</taxon>
        <taxon>Dorylaimia</taxon>
        <taxon>Mermithida</taxon>
        <taxon>Mermithoidea</taxon>
        <taxon>Mermithidae</taxon>
        <taxon>Romanomermis</taxon>
    </lineage>
</organism>
<dbReference type="Pfam" id="PF13469">
    <property type="entry name" value="Sulfotransfer_3"/>
    <property type="match status" value="1"/>
</dbReference>
<dbReference type="GO" id="GO:0008476">
    <property type="term" value="F:protein-tyrosine sulfotransferase activity"/>
    <property type="evidence" value="ECO:0007669"/>
    <property type="project" value="UniProtKB-EC"/>
</dbReference>
<dbReference type="SUPFAM" id="SSF52540">
    <property type="entry name" value="P-loop containing nucleoside triphosphate hydrolases"/>
    <property type="match status" value="1"/>
</dbReference>
<accession>A0A915KRC4</accession>
<dbReference type="WBParaSite" id="nRc.2.0.1.t41311-RA">
    <property type="protein sequence ID" value="nRc.2.0.1.t41311-RA"/>
    <property type="gene ID" value="nRc.2.0.1.g41311"/>
</dbReference>
<evidence type="ECO:0000313" key="7">
    <source>
        <dbReference type="WBParaSite" id="nRc.2.0.1.t41311-RA"/>
    </source>
</evidence>
<keyword evidence="3 5" id="KW-0808">Transferase</keyword>
<evidence type="ECO:0000256" key="5">
    <source>
        <dbReference type="RuleBase" id="RU365018"/>
    </source>
</evidence>